<dbReference type="InterPro" id="IPR014030">
    <property type="entry name" value="Ketoacyl_synth_N"/>
</dbReference>
<dbReference type="EMBL" id="JAQJCQ010000008">
    <property type="protein sequence ID" value="MEL4891907.1"/>
    <property type="molecule type" value="Genomic_DNA"/>
</dbReference>
<dbReference type="SUPFAM" id="SSF53901">
    <property type="entry name" value="Thiolase-like"/>
    <property type="match status" value="4"/>
</dbReference>
<feature type="domain" description="Carrier" evidence="11">
    <location>
        <begin position="2648"/>
        <end position="2724"/>
    </location>
</feature>
<feature type="active site" description="Proton donor; for dehydratase activity" evidence="10">
    <location>
        <position position="826"/>
    </location>
</feature>
<name>A0ABU9LCN3_9XANT</name>
<reference evidence="14 15" key="1">
    <citation type="journal article" date="2024" name="FEMS Microbiol. Lett.">
        <title>Xanthomonas protegens sp. nov., a novel rice seed-associated bacterium, provides in vivo protection against X. oryzae pv. oryzae, the bacterial leaf blight pathogen.</title>
        <authorList>
            <person name="Rana R."/>
            <person name="Sharma A."/>
            <person name="Madhavan V.N."/>
            <person name="Korpole S."/>
            <person name="Sonti R.V."/>
            <person name="Patel H.K."/>
            <person name="Patil P.B."/>
        </authorList>
    </citation>
    <scope>NUCLEOTIDE SEQUENCE [LARGE SCALE GENOMIC DNA]</scope>
    <source>
        <strain evidence="14 15">PPL118</strain>
    </source>
</reference>
<dbReference type="Gene3D" id="3.10.129.10">
    <property type="entry name" value="Hotdog Thioesterase"/>
    <property type="match status" value="1"/>
</dbReference>
<dbReference type="InterPro" id="IPR020807">
    <property type="entry name" value="PKS_DH"/>
</dbReference>
<feature type="active site" description="Proton acceptor; for dehydratase activity" evidence="10">
    <location>
        <position position="3530"/>
    </location>
</feature>
<evidence type="ECO:0000259" key="11">
    <source>
        <dbReference type="PROSITE" id="PS50075"/>
    </source>
</evidence>
<dbReference type="InterPro" id="IPR042104">
    <property type="entry name" value="PKS_dehydratase_sf"/>
</dbReference>
<dbReference type="Pfam" id="PF00109">
    <property type="entry name" value="ketoacyl-synt"/>
    <property type="match status" value="4"/>
</dbReference>
<dbReference type="Pfam" id="PF14765">
    <property type="entry name" value="PS-DH"/>
    <property type="match status" value="3"/>
</dbReference>
<feature type="active site" description="Proton donor; for dehydratase activity" evidence="10">
    <location>
        <position position="2416"/>
    </location>
</feature>
<feature type="active site" description="Proton acceptor; for dehydratase activity" evidence="10">
    <location>
        <position position="2250"/>
    </location>
</feature>
<dbReference type="InterPro" id="IPR013968">
    <property type="entry name" value="PKS_KR"/>
</dbReference>
<keyword evidence="6" id="KW-0963">Cytoplasm</keyword>
<feature type="domain" description="PKS/mFAS DH" evidence="13">
    <location>
        <begin position="3501"/>
        <end position="3798"/>
    </location>
</feature>
<feature type="active site" description="Proton donor; for dehydratase activity" evidence="10">
    <location>
        <position position="3700"/>
    </location>
</feature>
<feature type="domain" description="Ketosynthase family 3 (KS3)" evidence="12">
    <location>
        <begin position="1601"/>
        <end position="2038"/>
    </location>
</feature>
<evidence type="ECO:0000256" key="6">
    <source>
        <dbReference type="ARBA" id="ARBA00022490"/>
    </source>
</evidence>
<keyword evidence="8" id="KW-0808">Transferase</keyword>
<feature type="region of interest" description="C-terminal hotdog fold" evidence="10">
    <location>
        <begin position="2355"/>
        <end position="2504"/>
    </location>
</feature>
<dbReference type="Pfam" id="PF00550">
    <property type="entry name" value="PP-binding"/>
    <property type="match status" value="4"/>
</dbReference>
<dbReference type="InterPro" id="IPR018201">
    <property type="entry name" value="Ketoacyl_synth_AS"/>
</dbReference>
<evidence type="ECO:0000256" key="7">
    <source>
        <dbReference type="ARBA" id="ARBA00022553"/>
    </source>
</evidence>
<evidence type="ECO:0000256" key="10">
    <source>
        <dbReference type="PROSITE-ProRule" id="PRU01363"/>
    </source>
</evidence>
<dbReference type="Pfam" id="PF21394">
    <property type="entry name" value="Beta-ketacyl_N"/>
    <property type="match status" value="1"/>
</dbReference>
<dbReference type="CDD" id="cd00833">
    <property type="entry name" value="PKS"/>
    <property type="match status" value="4"/>
</dbReference>
<dbReference type="RefSeq" id="WP_342073465.1">
    <property type="nucleotide sequence ID" value="NZ_JAQJCQ010000008.1"/>
</dbReference>
<comment type="subcellular location">
    <subcellularLocation>
        <location evidence="1">Cytoplasm</location>
    </subcellularLocation>
</comment>
<dbReference type="InterPro" id="IPR036736">
    <property type="entry name" value="ACP-like_sf"/>
</dbReference>
<dbReference type="InterPro" id="IPR049551">
    <property type="entry name" value="PKS_DH_C"/>
</dbReference>
<evidence type="ECO:0000313" key="15">
    <source>
        <dbReference type="Proteomes" id="UP001486626"/>
    </source>
</evidence>
<dbReference type="SUPFAM" id="SSF52777">
    <property type="entry name" value="CoA-dependent acyltransferases"/>
    <property type="match status" value="1"/>
</dbReference>
<feature type="domain" description="PKS/mFAS DH" evidence="13">
    <location>
        <begin position="616"/>
        <end position="928"/>
    </location>
</feature>
<keyword evidence="7" id="KW-0597">Phosphoprotein</keyword>
<feature type="region of interest" description="C-terminal hotdog fold" evidence="10">
    <location>
        <begin position="764"/>
        <end position="928"/>
    </location>
</feature>
<dbReference type="PROSITE" id="PS52004">
    <property type="entry name" value="KS3_2"/>
    <property type="match status" value="4"/>
</dbReference>
<feature type="region of interest" description="N-terminal hotdog fold" evidence="10">
    <location>
        <begin position="2221"/>
        <end position="2339"/>
    </location>
</feature>
<sequence>MDTAIIGMAFRFPGANDTTTFWKNLIDRKSSVTEIPAQRWDWRGVWGDPKHTVNKTDSKWGGFIDTVDAFDHEFFGFLPKVVRSMDPQQRIMLELAWNCMEDAGVAPSGVRGRKIAVVVGVFNHDYKELQERDEISIEAHHSTGTATAVIANRVSHYFDLRGPSVPIDTACSSSLNAIHSAIQALQYDDCEMALTGGINLMLTPTRHISFSKMGMLSPSGICKTFDDAADGYVRGEGAAFLLLKPLERAVADGDAIHGVIKGSAVNHCGSTYTLTYPSPQAQAEVIMAAHERADVAIDSLGFVELHGTGTPKGDPIEFEGLLQAFSGLARKQGIELPSAYCGVSSVKTNIGHLEAAAGVAGVIKVLLAMRHRRLPPFQNFARLNHRIAIDGTPFYVLDDSRPWLPPAPGKPLRAGVSSFGFGGTNAHVILEEAPAAPVRRGVGRVRSDEPVLIALSAKTAAALQRRIETLRDWARDDAGRTRLIDVSRTLLLGRDALSCRFACVVDSPAALLNALNQAMDTDTDGAATPEIADAEALQVLLSKWPKLKKQARINALSTLANAFHGGAKLSWSPLFADVSAQPVRLPGYPFKGATFWTPAAITADLRGEAQAEARLHPLLHQNVSVLGQQRFRSTFDGREFFLADHVVDGRSILPGVAYLEMARAAANLALADVVDVEAGSTVSLHDVVWQRPLDVTDAAISVDLKLDAFGDGTAESADLALLRFRVVDAQTPESVQVYCQGRLHVDRNPGEILVDVDTIRTDCMAGLVDSAACYRGLARLQLQYGPMHRAIADVRLGTGQCLARIVSPTQLAAGQAAFVVHPSTADAALQAAVVLASALDATDTPRVHAPCLPFALDRLDVVDARTDSSSSATELYAWARFAPTSSASERVPRLDIDLIECVPGQSVGRVRLAFRGLSLRPRTAQTSEVQAPKASAMRLPPQSIAGDLYAPLWVQAALPSAAQAPATVVMIGEREDLDSLHAALARSPRFAGTSFERVPVLAADTGLAPAEQGNVLRAGSLADAEAVVGAWKARGVQSECVVWIAPRPSDSLSVQARIDVGARTVFALVKAMLRGPKRARFVHLHQQDLDHARDRNGLGGADVVALGGFYKTLAIEKPSFSGRVVQCPADSASWANLIADELLASDKTSDVRYRNGLRETRRFAPVHSDALPAAAHAGSTGFRTEGAYVITGGLGALGLIVARHLCERYRATVYLTGRRPLSEAQRPTLEALAGLGGRAVYFACDISDRDAVREVFAAIREDLRQHDQVLNGVLHSAGVIEDDFLLRKPTEVFARVIAPKTLGVWCLDQETQHDPLDLFVLFSSVTGVLGNVGQSDYAFGNAFEDAYSAMREVLVAGGQRSGKSVSINWPYWQDGGMRLGEKEEEALQRSFGIVPLTTRRGIDVLGYAIAQTQPQVVVMPAGDIDKVREVLGVIAEDRQPTAPASAIAALDADEMHADEAPSAWRASVSRFLADLFASQLGISADFEPDRSFKDYGFDSVVMIDLIADLEKSFGTLPKTLFFEYQTLGELGAYFIEYYPQRCRAIARSARAVVDIGAATGAYTTSDTSAPVTAHDSGRAAAHVAASPTRSRAAEPAVPPHRDDIAIIGLAGRYPQAETLEAFWDNLRLGRDCVEEIPADRPDLAAKFRFQPGEATRASSYSRWGGFLRGVDQFDPLFFNISPKEAENIDPNERLFLEIASQAIEDAGYTPDTLAQACGHRENPVGVYAGLMWGDYQLHGVDRPRDSWVVPHSFYWAVANRVSYQFNFSGPSLTIDTACSSSLTAIHLACQAIGVGEIDVAIAGAVNLSLHPNKYNLLSDMHFLSSDGRCRAFGEGGNGYVPGEGVGAVVLKGLEQARRDGDHIYGVIRGSSINHGGKASGFTVPNPKRQAALVQQALDAAGVDARHISYVEAHGTGTSLGDPIEVAGLTKAFAQSEHQYCAIGSAKSNLGHLEAAAGIAGLTKVLLQMRHRSLVPSIHSDTPNPYIDFAHSPFRVQRSLQPWLRPVVEQAGSRRELPRLAGISSFGAGGSNGHLIVEEYVEEAREDSGADAPVVVVLSARRDTALREMAAGLAQRLQDDPTIGLQDAAYTLQIGRIAMEVRVAFVAASRSELLDALRLYAGKGLLATQAWSGHRDAAKRDTAVAARVAAAAARLSETLAARDLAALAQAWVDGASIDWRALHVAGSRRRVPLPGYAFQRQRYWVETSDLGASGEGGFAALHPLIDANVSTLEEQAFLKTFRPDAFYLRDHRLGDNRVLPGVVYLELALQAARLAAPGRVVMAIEDVHWYRPIIVNDLPQAVRISLLPERGAVAFAIDAFGGDAQQPHADGAIVLGDAFAAGEAAGVDLAAIAARTASLDGVDVEAAFSAMGFAFGESFRVFESLRHNADEALGMLRLPRIAGVEAGDFVLHPALIDGAIRASLGVGGFSASAHGIRVPVRLRRIEILAVPGEQVFVHARRSAVVHGATTPEQSHFDLSVCDARGRVLVRIEQLTIQSAPQLSLLARARTAPKQLTAKALPATMQSPAVAATSATLEPQALQAIATARLVELLANVTKLAPAQIDPHAPLENYGIDSVMIAALNRELELRFGEVPKTLFFEYQELSGIAGYLAEDHADALRAMAPASDGQVPATQAIVVAQAPLLSVDAPRLATQEFLRRILGETVGLGPHDIDPSAPLENYGIDSVMIVKLTAHLEVAFGAISKTLFFEYQDVASLAEHLAETFPEAAQALAGAGPVATPTVSIAAASPSGGEPSAAESGGIGVQDQLFRQLRRILGADAANCSLGTPIAHWPLDAVNILTVLHALARDFEGVDASAPYRHPTLADWAAELQWREGRAEQIRSELHAQATVSNPMPARGRALTASSEFRRLRGGSDRFEAEDVAIVGLSGRYPGANDLHAFWQNLSAGRDSVSEIPLSRWDHGRYFHPDRTRKGAVYSKWGGFIDGVDQFDARFFNISAREAELIDPQERLFLQTAWECVEDACQTRQSLKGRSVGVYVGVMWGYYAQIDVTDEQLKSGRPNPPFSSIANRVSYFMNFNGPSMAVDTMCSSSLTAIHLACRAIHNGDCEMAIAGGVNVIVHPNKYQKLSAAQFLSSDGRCRAFGANGDGYVPGEGVGAVMLKRLSQAIQDGDHVYGVIKATSLNHGGKTNGYTVPNQLGQTNVIGKALSQAGWDPRSIDYIEAHGTGTSLGDPIEIAGLTRAFDAASAPFGRGAESDRQKCRIGSVKSNVGHLESAAAIAGLTKILLQFRHDAIAPSLHASPANPNIDFAQAPFRVVQQQEPWIASGSRRPRRAGLSSFGAGGANAHCLIEDHPRTLPAAADGRPVLFVLSADGEERLMRYVDRMIAFLERGGDSDVGLDLRSLAYSSQIGREAMDERLAIVATSVADLLHALRACRAGSSAEGMLRGSPRRQGEKLEAIVEEGERDAIIRNLIAGGRLPQLARAWVSMLDVEWARYVEILYPVGAGSAPPHRVPFPTMPFVTQRYWVEEKRSDAVADAPHPLIDRNLSTLATQIYRKRFDGQEFYLRDHIVHTDRDRKILPGVAYLEMARAAGDLAAGEGWRVSRIRNFAWRQPFEIAGAPDALTIRMHSDETGLQFDVLRESDSAICADGELVFQDVEDEVADEWLDIRAIVARGTRIDRDPEAIYSAFRRMGFHFGPSFQVTQARHRLAEGALCELRLPAHLRSGMSQFGLHPSLLDAVLRAGLAVEVAGSGDPVVPIVPFALDELEIRHPLTETCYAHVVRSRDALAAALPAGPAPATDATAYKYDILVTDADGRVLAKLHGFSGRALVRQETQARAVKFFDDHWLPAPPARAAATGRAARTMLVVADDLELAQAVVHALPDGDRGVAVAFAVNGEDASASDRFDPFDAASASALFDSLRDRGLLPERIVIWNGASDAAWSADGVSVSALHRGLLSVRQLFVASERVNPGAAVRMLYAYRDDGDVHPQHEAIIGYARSLLMANHRFELSTLSEDQDGIEMRARTIIDELEVDAGFGANEIAWRGGRRLRRTLRALPMAAHDASAALPLREDGTYLITGGAGKLGLAVAHWLATTCRARLLLCGRSAEVPANARDTVGAIRALGAQVEYRSVDIADTAAIATLVAMAEREFGGLNGVIHCAGNASDRSILELDDAGFNALLAPKVDGLIALDRASASLPLDFFVAFSSVSALIGDLGSGAYAAGNRFMDGYALWREAQRARGLRHGRSLSIGWPLWATGGMEITGGDSVVFGFSGMQALSEAEGLEIFGTLLRSAQGRVLVTVGDPQRIAKTLRLPEGAEPQLGTQAVVERGVTMRMVGATPVVHDMASVATRRTVPPEPKVPPARHGAADASSAADALGVEVEHLIKQRMATVTKTRASAIGSRTSFEQCGMDSVLMLELHTALRADFAELPKTALFEYDSAAQLAHYLLARYPEAVRQLFPGADAVAAVAPAGDANATPAMPAAAREKTVAPLHSKRLPAGRAPAVAAEAIAIIGMAGEFPSSPDLDGFWRNLREGRDCLTRVPATRGFASSLNDHRSRSGQSIADAGGFLADVELFDPKLFRMSQVEADRADPQLRVLLRAAWRAVEDAAYTPQSLAVSKVGVFVGAMNDDFSRIVADLQRGGSEYIGPGSVASELSNRLSFVMNFHGPSLTVSTACSGGLTALHLARQSILADDCEVALVGGINLSLHQSKYQLLHDMKVLSPDGKERTFDEGANGLVPSEGAGVVVLKRLSRAIADGDHIHGVIRASRIGHFGTGPGQFMPNLQVMEDTVADCIRDAGLVADDIDCIEAHGTATELGDPIELKAIDNALRRTSSAVGGCAIGSKAGIGHMEAASGVGSLIKVLLSMRHGEFAPCAKLRRINSNFDHAGSALRFPDAATAWPRNAKGTRIAGINSFGMGGSNAFVVVESHESAPAGAGSAASPVLFVLSARSQEGLKAYADSLAAFMREQAAQGLTQTAFADLAYASQVGRIAYRHRLAVVAADAQALIGALEQPSEAGDRRGTFSGDIEAHGSLDVLRLLNGDAGEGFVDTLLRARDLDKLAELWVRGAAIDWPAIHHGQSRRRASFPGTPFEQVRCDLRNLVFPGGGSSAQSRSAGIQADDRLHIGQAEAFDAAADASAEWRRLSDVLSADVEDASGRTVADAPDDEWVRRYWIEHLADAADTVVALGERMSLESAAPGGDRAGAVHVVSEVVDPALTQLLQAFGSRHGIALETLIAGAWAVLLNRYSNARYSQFGLLGADHAGEPVLLPVRVRTVGRQKMLEWLGELQATLLRKHRHACTTIERIGEWVGREQLFDCVVSFASPIAPGEDGERHLASEAHPSGLRPRMELAAAIDVDSLELSLMYRAVEPDHASAAMLLEQIAVLLEGIVSNPDRMPSALGMRTKSESRERFWKAMDAKAITTEGS</sequence>
<feature type="region of interest" description="N-terminal hotdog fold" evidence="10">
    <location>
        <begin position="3501"/>
        <end position="3621"/>
    </location>
</feature>
<feature type="domain" description="Carrier" evidence="11">
    <location>
        <begin position="1463"/>
        <end position="1538"/>
    </location>
</feature>
<feature type="domain" description="Carrier" evidence="11">
    <location>
        <begin position="2542"/>
        <end position="2615"/>
    </location>
</feature>
<dbReference type="PROSITE" id="PS00012">
    <property type="entry name" value="PHOSPHOPANTETHEINE"/>
    <property type="match status" value="1"/>
</dbReference>
<keyword evidence="5" id="KW-0596">Phosphopantetheine</keyword>
<dbReference type="InterPro" id="IPR020841">
    <property type="entry name" value="PKS_Beta-ketoAc_synthase_dom"/>
</dbReference>
<evidence type="ECO:0000313" key="14">
    <source>
        <dbReference type="EMBL" id="MEL4891907.1"/>
    </source>
</evidence>
<feature type="domain" description="PKS/mFAS DH" evidence="13">
    <location>
        <begin position="2221"/>
        <end position="2504"/>
    </location>
</feature>
<dbReference type="SMART" id="SM00822">
    <property type="entry name" value="PKS_KR"/>
    <property type="match status" value="2"/>
</dbReference>
<proteinExistence type="inferred from homology"/>
<feature type="region of interest" description="N-terminal hotdog fold" evidence="10">
    <location>
        <begin position="616"/>
        <end position="750"/>
    </location>
</feature>
<dbReference type="Pfam" id="PF02801">
    <property type="entry name" value="Ketoacyl-synt_C"/>
    <property type="match status" value="4"/>
</dbReference>
<dbReference type="InterPro" id="IPR020806">
    <property type="entry name" value="PKS_PP-bd"/>
</dbReference>
<protein>
    <submittedName>
        <fullName evidence="14">SDR family NAD(P)-dependent oxidoreductase</fullName>
    </submittedName>
</protein>
<dbReference type="Gene3D" id="3.30.559.30">
    <property type="entry name" value="Nonribosomal peptide synthetase, condensation domain"/>
    <property type="match status" value="1"/>
</dbReference>
<dbReference type="Proteomes" id="UP001486626">
    <property type="component" value="Unassembled WGS sequence"/>
</dbReference>
<feature type="domain" description="Ketosynthase family 3 (KS3)" evidence="12">
    <location>
        <begin position="1"/>
        <end position="432"/>
    </location>
</feature>
<keyword evidence="9" id="KW-0677">Repeat</keyword>
<dbReference type="SMART" id="SM00825">
    <property type="entry name" value="PKS_KS"/>
    <property type="match status" value="4"/>
</dbReference>
<dbReference type="InterPro" id="IPR014031">
    <property type="entry name" value="Ketoacyl_synth_C"/>
</dbReference>
<gene>
    <name evidence="14" type="ORF">PIQ37_10750</name>
</gene>
<dbReference type="InterPro" id="IPR016039">
    <property type="entry name" value="Thiolase-like"/>
</dbReference>
<feature type="active site" description="Proton acceptor; for dehydratase activity" evidence="10">
    <location>
        <position position="645"/>
    </location>
</feature>
<dbReference type="PROSITE" id="PS00606">
    <property type="entry name" value="KS3_1"/>
    <property type="match status" value="2"/>
</dbReference>
<dbReference type="InterPro" id="IPR032821">
    <property type="entry name" value="PKS_assoc"/>
</dbReference>
<evidence type="ECO:0000259" key="12">
    <source>
        <dbReference type="PROSITE" id="PS52004"/>
    </source>
</evidence>
<evidence type="ECO:0000256" key="2">
    <source>
        <dbReference type="ARBA" id="ARBA00004792"/>
    </source>
</evidence>
<evidence type="ECO:0000259" key="13">
    <source>
        <dbReference type="PROSITE" id="PS52019"/>
    </source>
</evidence>
<evidence type="ECO:0000256" key="3">
    <source>
        <dbReference type="ARBA" id="ARBA00005194"/>
    </source>
</evidence>
<dbReference type="Pfam" id="PF16197">
    <property type="entry name" value="KAsynt_C_assoc"/>
    <property type="match status" value="2"/>
</dbReference>
<dbReference type="SUPFAM" id="SSF51735">
    <property type="entry name" value="NAD(P)-binding Rossmann-fold domains"/>
    <property type="match status" value="3"/>
</dbReference>
<dbReference type="PROSITE" id="PS52019">
    <property type="entry name" value="PKS_MFAS_DH"/>
    <property type="match status" value="3"/>
</dbReference>
<evidence type="ECO:0000256" key="4">
    <source>
        <dbReference type="ARBA" id="ARBA00006484"/>
    </source>
</evidence>
<dbReference type="InterPro" id="IPR036291">
    <property type="entry name" value="NAD(P)-bd_dom_sf"/>
</dbReference>
<comment type="pathway">
    <text evidence="2">Antibiotic biosynthesis.</text>
</comment>
<feature type="domain" description="Carrier" evidence="11">
    <location>
        <begin position="4341"/>
        <end position="4417"/>
    </location>
</feature>
<dbReference type="InterPro" id="IPR057326">
    <property type="entry name" value="KR_dom"/>
</dbReference>
<feature type="domain" description="Ketosynthase family 3 (KS3)" evidence="12">
    <location>
        <begin position="2880"/>
        <end position="3312"/>
    </location>
</feature>
<dbReference type="Gene3D" id="3.40.47.10">
    <property type="match status" value="4"/>
</dbReference>
<comment type="pathway">
    <text evidence="3">Lipid metabolism; fatty acid biosynthesis.</text>
</comment>
<dbReference type="Pfam" id="PF08659">
    <property type="entry name" value="KR"/>
    <property type="match status" value="2"/>
</dbReference>
<dbReference type="SMART" id="SM00826">
    <property type="entry name" value="PKS_DH"/>
    <property type="match status" value="3"/>
</dbReference>
<dbReference type="Gene3D" id="3.40.50.720">
    <property type="entry name" value="NAD(P)-binding Rossmann-like Domain"/>
    <property type="match status" value="2"/>
</dbReference>
<dbReference type="InterPro" id="IPR006162">
    <property type="entry name" value="Ppantetheine_attach_site"/>
</dbReference>
<dbReference type="InterPro" id="IPR049552">
    <property type="entry name" value="PKS_DH_N"/>
</dbReference>
<feature type="region of interest" description="C-terminal hotdog fold" evidence="10">
    <location>
        <begin position="3638"/>
        <end position="3798"/>
    </location>
</feature>
<comment type="caution">
    <text evidence="14">The sequence shown here is derived from an EMBL/GenBank/DDBJ whole genome shotgun (WGS) entry which is preliminary data.</text>
</comment>
<dbReference type="Pfam" id="PF21089">
    <property type="entry name" value="PKS_DH_N"/>
    <property type="match status" value="3"/>
</dbReference>
<dbReference type="Gene3D" id="3.10.129.120">
    <property type="match status" value="1"/>
</dbReference>
<comment type="similarity">
    <text evidence="4">Belongs to the short-chain dehydrogenases/reductases (SDR) family.</text>
</comment>
<keyword evidence="15" id="KW-1185">Reference proteome</keyword>
<dbReference type="InterPro" id="IPR050091">
    <property type="entry name" value="PKS_NRPS_Biosynth_Enz"/>
</dbReference>
<dbReference type="PANTHER" id="PTHR43775:SF37">
    <property type="entry name" value="SI:DKEY-61P9.11"/>
    <property type="match status" value="1"/>
</dbReference>
<dbReference type="CDD" id="cd08953">
    <property type="entry name" value="KR_2_SDR_x"/>
    <property type="match status" value="2"/>
</dbReference>
<dbReference type="Gene3D" id="3.10.129.110">
    <property type="entry name" value="Polyketide synthase dehydratase"/>
    <property type="match status" value="2"/>
</dbReference>
<dbReference type="InterPro" id="IPR049490">
    <property type="entry name" value="C883_1060-like_KR_N"/>
</dbReference>
<evidence type="ECO:0000256" key="5">
    <source>
        <dbReference type="ARBA" id="ARBA00022450"/>
    </source>
</evidence>
<dbReference type="PANTHER" id="PTHR43775">
    <property type="entry name" value="FATTY ACID SYNTHASE"/>
    <property type="match status" value="1"/>
</dbReference>
<dbReference type="Pfam" id="PF22336">
    <property type="entry name" value="RhiE-like_linker"/>
    <property type="match status" value="2"/>
</dbReference>
<feature type="domain" description="Ketosynthase family 3 (KS3)" evidence="12">
    <location>
        <begin position="4473"/>
        <end position="4896"/>
    </location>
</feature>
<evidence type="ECO:0000256" key="9">
    <source>
        <dbReference type="ARBA" id="ARBA00022737"/>
    </source>
</evidence>
<dbReference type="InterPro" id="IPR009081">
    <property type="entry name" value="PP-bd_ACP"/>
</dbReference>
<dbReference type="SUPFAM" id="SSF47336">
    <property type="entry name" value="ACP-like"/>
    <property type="match status" value="4"/>
</dbReference>
<accession>A0ABU9LCN3</accession>
<dbReference type="InterPro" id="IPR049900">
    <property type="entry name" value="PKS_mFAS_DH"/>
</dbReference>
<dbReference type="SMART" id="SM00823">
    <property type="entry name" value="PKS_PP"/>
    <property type="match status" value="4"/>
</dbReference>
<evidence type="ECO:0000256" key="8">
    <source>
        <dbReference type="ARBA" id="ARBA00022679"/>
    </source>
</evidence>
<evidence type="ECO:0000256" key="1">
    <source>
        <dbReference type="ARBA" id="ARBA00004496"/>
    </source>
</evidence>
<organism evidence="14 15">
    <name type="scientific">Xanthomonas protegens</name>
    <dbReference type="NCBI Taxonomy" id="3380705"/>
    <lineage>
        <taxon>Bacteria</taxon>
        <taxon>Pseudomonadati</taxon>
        <taxon>Pseudomonadota</taxon>
        <taxon>Gammaproteobacteria</taxon>
        <taxon>Lysobacterales</taxon>
        <taxon>Lysobacteraceae</taxon>
        <taxon>Xanthomonas</taxon>
    </lineage>
</organism>
<dbReference type="PROSITE" id="PS50075">
    <property type="entry name" value="CARRIER"/>
    <property type="match status" value="4"/>
</dbReference>
<dbReference type="Gene3D" id="1.10.1200.10">
    <property type="entry name" value="ACP-like"/>
    <property type="match status" value="4"/>
</dbReference>
<dbReference type="InterPro" id="IPR054514">
    <property type="entry name" value="RhiE-like_linker"/>
</dbReference>
<dbReference type="Gene3D" id="1.10.1240.100">
    <property type="match status" value="4"/>
</dbReference>